<gene>
    <name evidence="1" type="ORF">IAC95_04880</name>
</gene>
<reference evidence="1" key="1">
    <citation type="submission" date="2020-10" db="EMBL/GenBank/DDBJ databases">
        <authorList>
            <person name="Gilroy R."/>
        </authorList>
    </citation>
    <scope>NUCLEOTIDE SEQUENCE</scope>
    <source>
        <strain evidence="1">CHK121-14286</strain>
    </source>
</reference>
<dbReference type="AlphaFoldDB" id="A0A9D1E481"/>
<dbReference type="EMBL" id="DVHL01000040">
    <property type="protein sequence ID" value="HIR66192.1"/>
    <property type="molecule type" value="Genomic_DNA"/>
</dbReference>
<accession>A0A9D1E481</accession>
<evidence type="ECO:0000313" key="2">
    <source>
        <dbReference type="Proteomes" id="UP000824200"/>
    </source>
</evidence>
<proteinExistence type="predicted"/>
<comment type="caution">
    <text evidence="1">The sequence shown here is derived from an EMBL/GenBank/DDBJ whole genome shotgun (WGS) entry which is preliminary data.</text>
</comment>
<protein>
    <submittedName>
        <fullName evidence="1">Uncharacterized protein</fullName>
    </submittedName>
</protein>
<name>A0A9D1E481_9BACT</name>
<organism evidence="1 2">
    <name type="scientific">Candidatus Fimimonas gallinarum</name>
    <dbReference type="NCBI Taxonomy" id="2840821"/>
    <lineage>
        <taxon>Bacteria</taxon>
        <taxon>Pseudomonadati</taxon>
        <taxon>Myxococcota</taxon>
        <taxon>Myxococcia</taxon>
        <taxon>Myxococcales</taxon>
        <taxon>Cystobacterineae</taxon>
        <taxon>Myxococcaceae</taxon>
        <taxon>Myxococcaceae incertae sedis</taxon>
        <taxon>Candidatus Fimimonas</taxon>
    </lineage>
</organism>
<sequence>MSTFKEYARRAKERMKSGFWENARENLKHEKEVAATLGLNQRQVCEQQHQKLQRQIYDYDGFCEEQEFYAKVEAILDSDEVISNPIMRLADKAYMETLSPREKQAYISKLAARYREAVEKYHRLRS</sequence>
<dbReference type="Proteomes" id="UP000824200">
    <property type="component" value="Unassembled WGS sequence"/>
</dbReference>
<evidence type="ECO:0000313" key="1">
    <source>
        <dbReference type="EMBL" id="HIR66192.1"/>
    </source>
</evidence>
<reference evidence="1" key="2">
    <citation type="journal article" date="2021" name="PeerJ">
        <title>Extensive microbial diversity within the chicken gut microbiome revealed by metagenomics and culture.</title>
        <authorList>
            <person name="Gilroy R."/>
            <person name="Ravi A."/>
            <person name="Getino M."/>
            <person name="Pursley I."/>
            <person name="Horton D.L."/>
            <person name="Alikhan N.F."/>
            <person name="Baker D."/>
            <person name="Gharbi K."/>
            <person name="Hall N."/>
            <person name="Watson M."/>
            <person name="Adriaenssens E.M."/>
            <person name="Foster-Nyarko E."/>
            <person name="Jarju S."/>
            <person name="Secka A."/>
            <person name="Antonio M."/>
            <person name="Oren A."/>
            <person name="Chaudhuri R.R."/>
            <person name="La Ragione R."/>
            <person name="Hildebrand F."/>
            <person name="Pallen M.J."/>
        </authorList>
    </citation>
    <scope>NUCLEOTIDE SEQUENCE</scope>
    <source>
        <strain evidence="1">CHK121-14286</strain>
    </source>
</reference>